<gene>
    <name evidence="4" type="ORF">CSKR_108668</name>
</gene>
<feature type="compositionally biased region" description="Polar residues" evidence="1">
    <location>
        <begin position="113"/>
        <end position="136"/>
    </location>
</feature>
<evidence type="ECO:0000256" key="2">
    <source>
        <dbReference type="SAM" id="Phobius"/>
    </source>
</evidence>
<keyword evidence="2" id="KW-0812">Transmembrane</keyword>
<sequence length="215" mass="23993">MWQVIGIFFINFRLTYVAVGHNSSTHEEIDAQKSGQHDAAKSGVEVQTGSVSSNHTGGSSIKLAENGHSATNASEKHSPNGEQTEIYRNTTEREPDRSHEEEPPPRQTDRQRITNQAEMTTVNQASKSGHSNPSDEMNNENTEDPAETAHENDGHSVNYTVIMSVTLALTGATLVAVIILICNRKRVCRHRFWVSMGRVTKRHAREPIVTYQRFE</sequence>
<reference evidence="4 5" key="1">
    <citation type="journal article" date="2018" name="Biotechnol. Adv.">
        <title>Improved genomic resources and new bioinformatic workflow for the carcinogenic parasite Clonorchis sinensis: Biotechnological implications.</title>
        <authorList>
            <person name="Wang D."/>
            <person name="Korhonen P.K."/>
            <person name="Gasser R.B."/>
            <person name="Young N.D."/>
        </authorList>
    </citation>
    <scope>NUCLEOTIDE SEQUENCE [LARGE SCALE GENOMIC DNA]</scope>
    <source>
        <strain evidence="4">Cs-k2</strain>
    </source>
</reference>
<feature type="region of interest" description="Disordered" evidence="1">
    <location>
        <begin position="28"/>
        <end position="153"/>
    </location>
</feature>
<feature type="compositionally biased region" description="Basic and acidic residues" evidence="1">
    <location>
        <begin position="90"/>
        <end position="112"/>
    </location>
</feature>
<name>A0A8T1MLB0_CLOSI</name>
<keyword evidence="3" id="KW-0732">Signal</keyword>
<evidence type="ECO:0000313" key="5">
    <source>
        <dbReference type="Proteomes" id="UP000286415"/>
    </source>
</evidence>
<evidence type="ECO:0000256" key="3">
    <source>
        <dbReference type="SAM" id="SignalP"/>
    </source>
</evidence>
<keyword evidence="2" id="KW-0472">Membrane</keyword>
<reference evidence="4 5" key="2">
    <citation type="journal article" date="2021" name="Genomics">
        <title>High-quality reference genome for Clonorchis sinensis.</title>
        <authorList>
            <person name="Young N.D."/>
            <person name="Stroehlein A.J."/>
            <person name="Kinkar L."/>
            <person name="Wang T."/>
            <person name="Sohn W.M."/>
            <person name="Chang B.C.H."/>
            <person name="Kaur P."/>
            <person name="Weisz D."/>
            <person name="Dudchenko O."/>
            <person name="Aiden E.L."/>
            <person name="Korhonen P.K."/>
            <person name="Gasser R.B."/>
        </authorList>
    </citation>
    <scope>NUCLEOTIDE SEQUENCE [LARGE SCALE GENOMIC DNA]</scope>
    <source>
        <strain evidence="4">Cs-k2</strain>
    </source>
</reference>
<accession>A0A8T1MLB0</accession>
<dbReference type="Proteomes" id="UP000286415">
    <property type="component" value="Unassembled WGS sequence"/>
</dbReference>
<feature type="compositionally biased region" description="Acidic residues" evidence="1">
    <location>
        <begin position="137"/>
        <end position="146"/>
    </location>
</feature>
<dbReference type="OrthoDB" id="10354908at2759"/>
<proteinExistence type="predicted"/>
<dbReference type="EMBL" id="NIRI02000042">
    <property type="protein sequence ID" value="KAG5450164.1"/>
    <property type="molecule type" value="Genomic_DNA"/>
</dbReference>
<keyword evidence="2" id="KW-1133">Transmembrane helix</keyword>
<feature type="compositionally biased region" description="Polar residues" evidence="1">
    <location>
        <begin position="45"/>
        <end position="59"/>
    </location>
</feature>
<feature type="transmembrane region" description="Helical" evidence="2">
    <location>
        <begin position="159"/>
        <end position="182"/>
    </location>
</feature>
<feature type="signal peptide" evidence="3">
    <location>
        <begin position="1"/>
        <end position="20"/>
    </location>
</feature>
<evidence type="ECO:0000313" key="4">
    <source>
        <dbReference type="EMBL" id="KAG5450164.1"/>
    </source>
</evidence>
<keyword evidence="5" id="KW-1185">Reference proteome</keyword>
<organism evidence="4 5">
    <name type="scientific">Clonorchis sinensis</name>
    <name type="common">Chinese liver fluke</name>
    <dbReference type="NCBI Taxonomy" id="79923"/>
    <lineage>
        <taxon>Eukaryota</taxon>
        <taxon>Metazoa</taxon>
        <taxon>Spiralia</taxon>
        <taxon>Lophotrochozoa</taxon>
        <taxon>Platyhelminthes</taxon>
        <taxon>Trematoda</taxon>
        <taxon>Digenea</taxon>
        <taxon>Opisthorchiida</taxon>
        <taxon>Opisthorchiata</taxon>
        <taxon>Opisthorchiidae</taxon>
        <taxon>Clonorchis</taxon>
    </lineage>
</organism>
<evidence type="ECO:0000256" key="1">
    <source>
        <dbReference type="SAM" id="MobiDB-lite"/>
    </source>
</evidence>
<dbReference type="AlphaFoldDB" id="A0A8T1MLB0"/>
<feature type="compositionally biased region" description="Basic and acidic residues" evidence="1">
    <location>
        <begin position="28"/>
        <end position="40"/>
    </location>
</feature>
<comment type="caution">
    <text evidence="4">The sequence shown here is derived from an EMBL/GenBank/DDBJ whole genome shotgun (WGS) entry which is preliminary data.</text>
</comment>
<feature type="chain" id="PRO_5035726601" evidence="3">
    <location>
        <begin position="21"/>
        <end position="215"/>
    </location>
</feature>
<protein>
    <submittedName>
        <fullName evidence="4">Uncharacterized protein</fullName>
    </submittedName>
</protein>
<feature type="compositionally biased region" description="Polar residues" evidence="1">
    <location>
        <begin position="80"/>
        <end position="89"/>
    </location>
</feature>